<keyword evidence="9" id="KW-0472">Membrane</keyword>
<evidence type="ECO:0000256" key="4">
    <source>
        <dbReference type="ARBA" id="ARBA00017522"/>
    </source>
</evidence>
<name>A0A6P1QU07_9FLAO</name>
<evidence type="ECO:0000256" key="5">
    <source>
        <dbReference type="ARBA" id="ARBA00022448"/>
    </source>
</evidence>
<reference evidence="10 11" key="1">
    <citation type="submission" date="2018-04" db="EMBL/GenBank/DDBJ databases">
        <title>Characteristic and Complete Genome Sequencing of A Novel Member of Infective Endocarditis Causative Bacteria: Bergeyella cardium QL-PH.</title>
        <authorList>
            <person name="Pan H."/>
            <person name="Sun E."/>
            <person name="Zhang Y."/>
        </authorList>
    </citation>
    <scope>NUCLEOTIDE SEQUENCE [LARGE SCALE GENOMIC DNA]</scope>
    <source>
        <strain evidence="10 11">HPQL</strain>
    </source>
</reference>
<accession>A0A6P1QU07</accession>
<dbReference type="InterPro" id="IPR006419">
    <property type="entry name" value="NMN_transpt_PnuC"/>
</dbReference>
<evidence type="ECO:0000256" key="3">
    <source>
        <dbReference type="ARBA" id="ARBA00006669"/>
    </source>
</evidence>
<dbReference type="PANTHER" id="PTHR36122:SF2">
    <property type="entry name" value="NICOTINAMIDE RIBOSIDE TRANSPORTER PNUC"/>
    <property type="match status" value="1"/>
</dbReference>
<evidence type="ECO:0000256" key="2">
    <source>
        <dbReference type="ARBA" id="ARBA00004651"/>
    </source>
</evidence>
<keyword evidence="8" id="KW-1133">Transmembrane helix</keyword>
<comment type="function">
    <text evidence="1">Required for nicotinamide riboside transport across the inner membrane.</text>
</comment>
<dbReference type="AlphaFoldDB" id="A0A6P1QU07"/>
<dbReference type="PANTHER" id="PTHR36122">
    <property type="entry name" value="NICOTINAMIDE RIBOSIDE TRANSPORTER PNUC"/>
    <property type="match status" value="1"/>
</dbReference>
<proteinExistence type="inferred from homology"/>
<dbReference type="NCBIfam" id="TIGR01528">
    <property type="entry name" value="NMN_trans_PnuC"/>
    <property type="match status" value="1"/>
</dbReference>
<dbReference type="Pfam" id="PF04973">
    <property type="entry name" value="NMN_transporter"/>
    <property type="match status" value="1"/>
</dbReference>
<dbReference type="OrthoDB" id="9791248at2"/>
<dbReference type="Proteomes" id="UP000464318">
    <property type="component" value="Chromosome"/>
</dbReference>
<dbReference type="RefSeq" id="WP_120489373.1">
    <property type="nucleotide sequence ID" value="NZ_CP029149.1"/>
</dbReference>
<keyword evidence="7" id="KW-0812">Transmembrane</keyword>
<keyword evidence="5" id="KW-0813">Transport</keyword>
<keyword evidence="6" id="KW-1003">Cell membrane</keyword>
<evidence type="ECO:0000313" key="10">
    <source>
        <dbReference type="EMBL" id="QHN65622.1"/>
    </source>
</evidence>
<sequence length="221" mass="25875">MDFYDLFIRPYEEYEASQIALEAIAAVFGLLSVFFSIKKNILVYPTGIISTVIYVYILFIFGLFGDLMINFYYTVMSIYGWVLWSKSSEDNIHIEVTNTTKKEWVYSLLLFILSIVLVSIVYYYKPFINNKFSMEGISLDFSHLDWANKLDIVTTAIFLVGMWLMAKRRIENWIFWILGDFISVPMYLYKGLGITSVQYLIFTVLAILGYLSWRKTKRALV</sequence>
<gene>
    <name evidence="10" type="ORF">DBX24_06885</name>
</gene>
<evidence type="ECO:0000256" key="7">
    <source>
        <dbReference type="ARBA" id="ARBA00022692"/>
    </source>
</evidence>
<dbReference type="EMBL" id="CP029149">
    <property type="protein sequence ID" value="QHN65622.1"/>
    <property type="molecule type" value="Genomic_DNA"/>
</dbReference>
<comment type="similarity">
    <text evidence="3">Belongs to the nicotinamide ribonucleoside (NR) uptake permease (TC 4.B.1) family.</text>
</comment>
<organism evidence="10 11">
    <name type="scientific">Bergeyella cardium</name>
    <dbReference type="NCBI Taxonomy" id="1585976"/>
    <lineage>
        <taxon>Bacteria</taxon>
        <taxon>Pseudomonadati</taxon>
        <taxon>Bacteroidota</taxon>
        <taxon>Flavobacteriia</taxon>
        <taxon>Flavobacteriales</taxon>
        <taxon>Weeksellaceae</taxon>
        <taxon>Bergeyella</taxon>
    </lineage>
</organism>
<dbReference type="GO" id="GO:0034257">
    <property type="term" value="F:nicotinamide riboside transmembrane transporter activity"/>
    <property type="evidence" value="ECO:0007669"/>
    <property type="project" value="InterPro"/>
</dbReference>
<dbReference type="GO" id="GO:0005886">
    <property type="term" value="C:plasma membrane"/>
    <property type="evidence" value="ECO:0007669"/>
    <property type="project" value="UniProtKB-SubCell"/>
</dbReference>
<comment type="subcellular location">
    <subcellularLocation>
        <location evidence="2">Cell membrane</location>
        <topology evidence="2">Multi-pass membrane protein</topology>
    </subcellularLocation>
</comment>
<evidence type="ECO:0000256" key="6">
    <source>
        <dbReference type="ARBA" id="ARBA00022475"/>
    </source>
</evidence>
<protein>
    <recommendedName>
        <fullName evidence="4">Nicotinamide riboside transporter PnuC</fullName>
    </recommendedName>
</protein>
<evidence type="ECO:0000256" key="9">
    <source>
        <dbReference type="ARBA" id="ARBA00023136"/>
    </source>
</evidence>
<evidence type="ECO:0000256" key="1">
    <source>
        <dbReference type="ARBA" id="ARBA00002672"/>
    </source>
</evidence>
<evidence type="ECO:0000313" key="11">
    <source>
        <dbReference type="Proteomes" id="UP000464318"/>
    </source>
</evidence>
<evidence type="ECO:0000256" key="8">
    <source>
        <dbReference type="ARBA" id="ARBA00022989"/>
    </source>
</evidence>
<dbReference type="KEGG" id="bcad:DBX24_06885"/>
<keyword evidence="11" id="KW-1185">Reference proteome</keyword>